<dbReference type="EMBL" id="ACOM01000005">
    <property type="protein sequence ID" value="EEP54641.1"/>
    <property type="molecule type" value="Genomic_DNA"/>
</dbReference>
<keyword evidence="3" id="KW-1185">Reference proteome</keyword>
<evidence type="ECO:0000313" key="2">
    <source>
        <dbReference type="EMBL" id="EEP54641.1"/>
    </source>
</evidence>
<gene>
    <name evidence="2" type="ORF">CLP_1649</name>
</gene>
<reference evidence="2 3" key="1">
    <citation type="submission" date="2009-08" db="EMBL/GenBank/DDBJ databases">
        <authorList>
            <person name="Shrivastava S."/>
            <person name="Brinkac L.B."/>
            <person name="Brown J.L."/>
            <person name="Bruce D.B."/>
            <person name="Detter C."/>
            <person name="Green L.D."/>
            <person name="Munk C.A."/>
            <person name="Rogers Y.C."/>
            <person name="Tapia R."/>
            <person name="Sims D.R."/>
            <person name="Smith L.A."/>
            <person name="Smith T.J."/>
            <person name="Sutton G."/>
            <person name="Brettin T."/>
        </authorList>
    </citation>
    <scope>NUCLEOTIDE SEQUENCE [LARGE SCALE GENOMIC DNA]</scope>
    <source>
        <strain evidence="3">E4 str. BoNT E BL5262</strain>
    </source>
</reference>
<dbReference type="Gene3D" id="6.10.250.3110">
    <property type="match status" value="1"/>
</dbReference>
<name>C4IFE5_CLOBU</name>
<organism evidence="2 3">
    <name type="scientific">Clostridium butyricum E4 str. BoNT E BL5262</name>
    <dbReference type="NCBI Taxonomy" id="632245"/>
    <lineage>
        <taxon>Bacteria</taxon>
        <taxon>Bacillati</taxon>
        <taxon>Bacillota</taxon>
        <taxon>Clostridia</taxon>
        <taxon>Eubacteriales</taxon>
        <taxon>Clostridiaceae</taxon>
        <taxon>Clostridium</taxon>
    </lineage>
</organism>
<feature type="coiled-coil region" evidence="1">
    <location>
        <begin position="44"/>
        <end position="92"/>
    </location>
</feature>
<dbReference type="Proteomes" id="UP000003081">
    <property type="component" value="Unassembled WGS sequence"/>
</dbReference>
<dbReference type="AlphaFoldDB" id="C4IFE5"/>
<accession>C4IFE5</accession>
<sequence>MVTVQKANKQLTIDEEALPQYLSRGFSQVDKNGNVIQKGEAKTLSDLKAENDTLKAEIDKLNGEKEVVVKENTDLKTENESLKAENDTLKVVAETDDKKKK</sequence>
<keyword evidence="1" id="KW-0175">Coiled coil</keyword>
<dbReference type="RefSeq" id="WP_003409552.1">
    <property type="nucleotide sequence ID" value="NZ_ACOM01000005.1"/>
</dbReference>
<evidence type="ECO:0000256" key="1">
    <source>
        <dbReference type="SAM" id="Coils"/>
    </source>
</evidence>
<proteinExistence type="predicted"/>
<dbReference type="HOGENOM" id="CLU_2286563_0_0_9"/>
<evidence type="ECO:0000313" key="3">
    <source>
        <dbReference type="Proteomes" id="UP000003081"/>
    </source>
</evidence>
<comment type="caution">
    <text evidence="2">The sequence shown here is derived from an EMBL/GenBank/DDBJ whole genome shotgun (WGS) entry which is preliminary data.</text>
</comment>
<protein>
    <submittedName>
        <fullName evidence="2">Uncharacterized protein</fullName>
    </submittedName>
</protein>